<evidence type="ECO:0000256" key="1">
    <source>
        <dbReference type="SAM" id="Phobius"/>
    </source>
</evidence>
<evidence type="ECO:0000313" key="3">
    <source>
        <dbReference type="EMBL" id="MCG6662893.1"/>
    </source>
</evidence>
<organism evidence="2 4">
    <name type="scientific">Billgrantia kenyensis</name>
    <dbReference type="NCBI Taxonomy" id="321266"/>
    <lineage>
        <taxon>Bacteria</taxon>
        <taxon>Pseudomonadati</taxon>
        <taxon>Pseudomonadota</taxon>
        <taxon>Gammaproteobacteria</taxon>
        <taxon>Oceanospirillales</taxon>
        <taxon>Halomonadaceae</taxon>
        <taxon>Billgrantia</taxon>
    </lineage>
</organism>
<evidence type="ECO:0000313" key="4">
    <source>
        <dbReference type="Proteomes" id="UP000518091"/>
    </source>
</evidence>
<name>A0A7V9W0T5_9GAMM</name>
<keyword evidence="5" id="KW-1185">Reference proteome</keyword>
<dbReference type="Proteomes" id="UP000814353">
    <property type="component" value="Unassembled WGS sequence"/>
</dbReference>
<protein>
    <submittedName>
        <fullName evidence="2">Uncharacterized protein</fullName>
    </submittedName>
</protein>
<reference evidence="3 5" key="1">
    <citation type="submission" date="2020-05" db="EMBL/GenBank/DDBJ databases">
        <title>Comparative genomic analysis of denitrifying bacteria from Halomonas genus.</title>
        <authorList>
            <person name="Wang L."/>
            <person name="Shao Z."/>
        </authorList>
    </citation>
    <scope>NUCLEOTIDE SEQUENCE [LARGE SCALE GENOMIC DNA]</scope>
    <source>
        <strain evidence="3 5">DSM 17331</strain>
    </source>
</reference>
<gene>
    <name evidence="2" type="ORF">H1D44_08640</name>
    <name evidence="3" type="ORF">HOP48_15240</name>
</gene>
<keyword evidence="1" id="KW-0472">Membrane</keyword>
<feature type="transmembrane region" description="Helical" evidence="1">
    <location>
        <begin position="103"/>
        <end position="128"/>
    </location>
</feature>
<dbReference type="Proteomes" id="UP000518091">
    <property type="component" value="Unassembled WGS sequence"/>
</dbReference>
<accession>A0A7V9W0T5</accession>
<dbReference type="AlphaFoldDB" id="A0A7V9W0T5"/>
<dbReference type="RefSeq" id="WP_181514446.1">
    <property type="nucleotide sequence ID" value="NZ_JABFUB010000014.1"/>
</dbReference>
<reference evidence="2 4" key="2">
    <citation type="submission" date="2020-07" db="EMBL/GenBank/DDBJ databases">
        <title>Identification of Halomonas strains.</title>
        <authorList>
            <person name="Xiao Z."/>
            <person name="Shen J."/>
        </authorList>
    </citation>
    <scope>NUCLEOTIDE SEQUENCE [LARGE SCALE GENOMIC DNA]</scope>
    <source>
        <strain evidence="2 4">DSM 17331</strain>
    </source>
</reference>
<evidence type="ECO:0000313" key="2">
    <source>
        <dbReference type="EMBL" id="MBA2778966.1"/>
    </source>
</evidence>
<sequence>MVQYQIETILAILIALGMALNLTLLIPAAILALFKIDEADRYFGVGRLGGERLALKGLPFSLGRMAHYGLVLMLSNTKRMRKRYGHELDQIEASKPPTRLIQLLVWLYGSWFLIGIGITALGGIFLILRQ</sequence>
<dbReference type="EMBL" id="JABFUB010000014">
    <property type="protein sequence ID" value="MCG6662893.1"/>
    <property type="molecule type" value="Genomic_DNA"/>
</dbReference>
<dbReference type="EMBL" id="JACEFT010000008">
    <property type="protein sequence ID" value="MBA2778966.1"/>
    <property type="molecule type" value="Genomic_DNA"/>
</dbReference>
<feature type="transmembrane region" description="Helical" evidence="1">
    <location>
        <begin position="12"/>
        <end position="34"/>
    </location>
</feature>
<keyword evidence="1" id="KW-0812">Transmembrane</keyword>
<proteinExistence type="predicted"/>
<keyword evidence="1" id="KW-1133">Transmembrane helix</keyword>
<evidence type="ECO:0000313" key="5">
    <source>
        <dbReference type="Proteomes" id="UP000814353"/>
    </source>
</evidence>
<comment type="caution">
    <text evidence="2">The sequence shown here is derived from an EMBL/GenBank/DDBJ whole genome shotgun (WGS) entry which is preliminary data.</text>
</comment>